<evidence type="ECO:0000313" key="3">
    <source>
        <dbReference type="EMBL" id="SHM86117.1"/>
    </source>
</evidence>
<name>A0A1M7M666_9FIRM</name>
<feature type="domain" description="Ig-like" evidence="2">
    <location>
        <begin position="26"/>
        <end position="121"/>
    </location>
</feature>
<dbReference type="RefSeq" id="WP_073289930.1">
    <property type="nucleotide sequence ID" value="NZ_FRCP01000019.1"/>
</dbReference>
<dbReference type="PROSITE" id="PS50835">
    <property type="entry name" value="IG_LIKE"/>
    <property type="match status" value="1"/>
</dbReference>
<gene>
    <name evidence="3" type="ORF">SAMN02746066_03649</name>
</gene>
<dbReference type="SMART" id="SM00635">
    <property type="entry name" value="BID_2"/>
    <property type="match status" value="1"/>
</dbReference>
<feature type="chain" id="PRO_5039302778" evidence="1">
    <location>
        <begin position="24"/>
        <end position="259"/>
    </location>
</feature>
<dbReference type="Gene3D" id="2.60.40.1080">
    <property type="match status" value="1"/>
</dbReference>
<accession>A0A1M7M666</accession>
<dbReference type="AlphaFoldDB" id="A0A1M7M666"/>
<keyword evidence="4" id="KW-1185">Reference proteome</keyword>
<feature type="signal peptide" evidence="1">
    <location>
        <begin position="1"/>
        <end position="23"/>
    </location>
</feature>
<proteinExistence type="predicted"/>
<dbReference type="InterPro" id="IPR003343">
    <property type="entry name" value="Big_2"/>
</dbReference>
<keyword evidence="1" id="KW-0732">Signal</keyword>
<evidence type="ECO:0000259" key="2">
    <source>
        <dbReference type="PROSITE" id="PS50835"/>
    </source>
</evidence>
<organism evidence="3 4">
    <name type="scientific">Anaerosporobacter mobilis DSM 15930</name>
    <dbReference type="NCBI Taxonomy" id="1120996"/>
    <lineage>
        <taxon>Bacteria</taxon>
        <taxon>Bacillati</taxon>
        <taxon>Bacillota</taxon>
        <taxon>Clostridia</taxon>
        <taxon>Lachnospirales</taxon>
        <taxon>Lachnospiraceae</taxon>
        <taxon>Anaerosporobacter</taxon>
    </lineage>
</organism>
<dbReference type="Proteomes" id="UP000184038">
    <property type="component" value="Unassembled WGS sequence"/>
</dbReference>
<sequence length="259" mass="28036">MKKLRTKVMALALAFAMGVSAPAALPSMNTTTVASAATVKLSQTKVSLKVGQTKQLKLTGTKKSVTWSSSKKSVATVSKSGKVTAKAAGTVTITAKSNGKKYTCKVTVTAKKADNQTCTLDNITFTVPSNVVYESQTQDTVSMMGLSLKDNEHEAVLVTNNNLEGQQITDELWAEMVNSQLEVVANTPGITDYKKEDVKTTLGDGIYITFKSEGLTYIAYDMYVNEHSIEVTYMYDDTVTSLDMQATFDMIMKTIAVVK</sequence>
<dbReference type="InterPro" id="IPR008964">
    <property type="entry name" value="Invasin/intimin_cell_adhesion"/>
</dbReference>
<reference evidence="3 4" key="1">
    <citation type="submission" date="2016-11" db="EMBL/GenBank/DDBJ databases">
        <authorList>
            <person name="Jaros S."/>
            <person name="Januszkiewicz K."/>
            <person name="Wedrychowicz H."/>
        </authorList>
    </citation>
    <scope>NUCLEOTIDE SEQUENCE [LARGE SCALE GENOMIC DNA]</scope>
    <source>
        <strain evidence="3 4">DSM 15930</strain>
    </source>
</reference>
<protein>
    <submittedName>
        <fullName evidence="3">Ig-like domain (Group 2)</fullName>
    </submittedName>
</protein>
<evidence type="ECO:0000256" key="1">
    <source>
        <dbReference type="SAM" id="SignalP"/>
    </source>
</evidence>
<evidence type="ECO:0000313" key="4">
    <source>
        <dbReference type="Proteomes" id="UP000184038"/>
    </source>
</evidence>
<dbReference type="InterPro" id="IPR007110">
    <property type="entry name" value="Ig-like_dom"/>
</dbReference>
<dbReference type="STRING" id="1120996.SAMN02746066_03649"/>
<dbReference type="Pfam" id="PF02368">
    <property type="entry name" value="Big_2"/>
    <property type="match status" value="1"/>
</dbReference>
<dbReference type="SUPFAM" id="SSF49373">
    <property type="entry name" value="Invasin/intimin cell-adhesion fragments"/>
    <property type="match status" value="1"/>
</dbReference>
<dbReference type="EMBL" id="FRCP01000019">
    <property type="protein sequence ID" value="SHM86117.1"/>
    <property type="molecule type" value="Genomic_DNA"/>
</dbReference>